<protein>
    <submittedName>
        <fullName evidence="2">Uncharacterized protein</fullName>
    </submittedName>
</protein>
<dbReference type="GeneID" id="43668380"/>
<keyword evidence="1" id="KW-1133">Transmembrane helix</keyword>
<evidence type="ECO:0000256" key="1">
    <source>
        <dbReference type="SAM" id="Phobius"/>
    </source>
</evidence>
<accession>A0A5N7CUX4</accession>
<evidence type="ECO:0000313" key="2">
    <source>
        <dbReference type="EMBL" id="KAE8397931.1"/>
    </source>
</evidence>
<reference evidence="2 3" key="1">
    <citation type="submission" date="2019-04" db="EMBL/GenBank/DDBJ databases">
        <authorList>
            <consortium name="DOE Joint Genome Institute"/>
            <person name="Mondo S."/>
            <person name="Kjaerbolling I."/>
            <person name="Vesth T."/>
            <person name="Frisvad J.C."/>
            <person name="Nybo J.L."/>
            <person name="Theobald S."/>
            <person name="Kildgaard S."/>
            <person name="Isbrandt T."/>
            <person name="Kuo A."/>
            <person name="Sato A."/>
            <person name="Lyhne E.K."/>
            <person name="Kogle M.E."/>
            <person name="Wiebenga A."/>
            <person name="Kun R.S."/>
            <person name="Lubbers R.J."/>
            <person name="Makela M.R."/>
            <person name="Barry K."/>
            <person name="Chovatia M."/>
            <person name="Clum A."/>
            <person name="Daum C."/>
            <person name="Haridas S."/>
            <person name="He G."/>
            <person name="LaButti K."/>
            <person name="Lipzen A."/>
            <person name="Riley R."/>
            <person name="Salamov A."/>
            <person name="Simmons B.A."/>
            <person name="Magnuson J.K."/>
            <person name="Henrissat B."/>
            <person name="Mortensen U.H."/>
            <person name="Larsen T.O."/>
            <person name="Devries R.P."/>
            <person name="Grigoriev I.V."/>
            <person name="Machida M."/>
            <person name="Baker S.E."/>
            <person name="Andersen M.R."/>
            <person name="Cantor M.N."/>
            <person name="Hua S.X."/>
        </authorList>
    </citation>
    <scope>NUCLEOTIDE SEQUENCE [LARGE SCALE GENOMIC DNA]</scope>
    <source>
        <strain evidence="2 3">CBS 119388</strain>
    </source>
</reference>
<keyword evidence="1" id="KW-0472">Membrane</keyword>
<evidence type="ECO:0000313" key="3">
    <source>
        <dbReference type="Proteomes" id="UP000325579"/>
    </source>
</evidence>
<organism evidence="2 3">
    <name type="scientific">Aspergillus pseudonomiae</name>
    <dbReference type="NCBI Taxonomy" id="1506151"/>
    <lineage>
        <taxon>Eukaryota</taxon>
        <taxon>Fungi</taxon>
        <taxon>Dikarya</taxon>
        <taxon>Ascomycota</taxon>
        <taxon>Pezizomycotina</taxon>
        <taxon>Eurotiomycetes</taxon>
        <taxon>Eurotiomycetidae</taxon>
        <taxon>Eurotiales</taxon>
        <taxon>Aspergillaceae</taxon>
        <taxon>Aspergillus</taxon>
        <taxon>Aspergillus subgen. Circumdati</taxon>
    </lineage>
</organism>
<dbReference type="RefSeq" id="XP_031935250.1">
    <property type="nucleotide sequence ID" value="XM_032083689.1"/>
</dbReference>
<dbReference type="AlphaFoldDB" id="A0A5N7CUX4"/>
<keyword evidence="3" id="KW-1185">Reference proteome</keyword>
<keyword evidence="1" id="KW-0812">Transmembrane</keyword>
<name>A0A5N7CUX4_9EURO</name>
<proteinExistence type="predicted"/>
<dbReference type="Proteomes" id="UP000325579">
    <property type="component" value="Unassembled WGS sequence"/>
</dbReference>
<dbReference type="EMBL" id="ML736873">
    <property type="protein sequence ID" value="KAE8397931.1"/>
    <property type="molecule type" value="Genomic_DNA"/>
</dbReference>
<feature type="transmembrane region" description="Helical" evidence="1">
    <location>
        <begin position="41"/>
        <end position="61"/>
    </location>
</feature>
<gene>
    <name evidence="2" type="ORF">BDV37DRAFT_264614</name>
</gene>
<sequence length="107" mass="12386">MHKHYHGCRVKQDETMHDPITPTEYLYPEHVRHQWHHHKSIILSICLFVCLCCLDIGPIHVNLSYCAYQTPIILVGLGNQDPSRYTDRDGLHLLLHPATENIPESIP</sequence>